<dbReference type="PANTHER" id="PTHR37984:SF13">
    <property type="entry name" value="RIBONUCLEASE H"/>
    <property type="match status" value="1"/>
</dbReference>
<dbReference type="InterPro" id="IPR050951">
    <property type="entry name" value="Retrovirus_Pol_polyprotein"/>
</dbReference>
<comment type="caution">
    <text evidence="3">The sequence shown here is derived from an EMBL/GenBank/DDBJ whole genome shotgun (WGS) entry which is preliminary data.</text>
</comment>
<evidence type="ECO:0000256" key="1">
    <source>
        <dbReference type="SAM" id="MobiDB-lite"/>
    </source>
</evidence>
<dbReference type="AlphaFoldDB" id="A0AAW1NGZ6"/>
<dbReference type="InterPro" id="IPR036875">
    <property type="entry name" value="Znf_CCHC_sf"/>
</dbReference>
<dbReference type="InterPro" id="IPR043502">
    <property type="entry name" value="DNA/RNA_pol_sf"/>
</dbReference>
<accession>A0AAW1NGZ6</accession>
<dbReference type="SUPFAM" id="SSF56672">
    <property type="entry name" value="DNA/RNA polymerases"/>
    <property type="match status" value="1"/>
</dbReference>
<dbReference type="GO" id="GO:0003676">
    <property type="term" value="F:nucleic acid binding"/>
    <property type="evidence" value="ECO:0007669"/>
    <property type="project" value="InterPro"/>
</dbReference>
<protein>
    <submittedName>
        <fullName evidence="3">Retrotransposon gag protein</fullName>
    </submittedName>
</protein>
<evidence type="ECO:0000259" key="2">
    <source>
        <dbReference type="Pfam" id="PF03732"/>
    </source>
</evidence>
<evidence type="ECO:0000313" key="3">
    <source>
        <dbReference type="EMBL" id="KAK9759228.1"/>
    </source>
</evidence>
<name>A0AAW1NGZ6_POPJA</name>
<organism evidence="3 4">
    <name type="scientific">Popillia japonica</name>
    <name type="common">Japanese beetle</name>
    <dbReference type="NCBI Taxonomy" id="7064"/>
    <lineage>
        <taxon>Eukaryota</taxon>
        <taxon>Metazoa</taxon>
        <taxon>Ecdysozoa</taxon>
        <taxon>Arthropoda</taxon>
        <taxon>Hexapoda</taxon>
        <taxon>Insecta</taxon>
        <taxon>Pterygota</taxon>
        <taxon>Neoptera</taxon>
        <taxon>Endopterygota</taxon>
        <taxon>Coleoptera</taxon>
        <taxon>Polyphaga</taxon>
        <taxon>Scarabaeiformia</taxon>
        <taxon>Scarabaeidae</taxon>
        <taxon>Rutelinae</taxon>
        <taxon>Popillia</taxon>
    </lineage>
</organism>
<feature type="compositionally biased region" description="Basic and acidic residues" evidence="1">
    <location>
        <begin position="269"/>
        <end position="280"/>
    </location>
</feature>
<dbReference type="Proteomes" id="UP001458880">
    <property type="component" value="Unassembled WGS sequence"/>
</dbReference>
<feature type="compositionally biased region" description="Polar residues" evidence="1">
    <location>
        <begin position="257"/>
        <end position="268"/>
    </location>
</feature>
<feature type="domain" description="Retrotransposon gag" evidence="2">
    <location>
        <begin position="60"/>
        <end position="136"/>
    </location>
</feature>
<keyword evidence="4" id="KW-1185">Reference proteome</keyword>
<dbReference type="GO" id="GO:0008270">
    <property type="term" value="F:zinc ion binding"/>
    <property type="evidence" value="ECO:0007669"/>
    <property type="project" value="InterPro"/>
</dbReference>
<dbReference type="PANTHER" id="PTHR37984">
    <property type="entry name" value="PROTEIN CBG26694"/>
    <property type="match status" value="1"/>
</dbReference>
<reference evidence="3 4" key="1">
    <citation type="journal article" date="2024" name="BMC Genomics">
        <title>De novo assembly and annotation of Popillia japonica's genome with initial clues to its potential as an invasive pest.</title>
        <authorList>
            <person name="Cucini C."/>
            <person name="Boschi S."/>
            <person name="Funari R."/>
            <person name="Cardaioli E."/>
            <person name="Iannotti N."/>
            <person name="Marturano G."/>
            <person name="Paoli F."/>
            <person name="Bruttini M."/>
            <person name="Carapelli A."/>
            <person name="Frati F."/>
            <person name="Nardi F."/>
        </authorList>
    </citation>
    <scope>NUCLEOTIDE SEQUENCE [LARGE SCALE GENOMIC DNA]</scope>
    <source>
        <strain evidence="3">DMR45628</strain>
    </source>
</reference>
<proteinExistence type="predicted"/>
<feature type="region of interest" description="Disordered" evidence="1">
    <location>
        <begin position="257"/>
        <end position="280"/>
    </location>
</feature>
<dbReference type="GO" id="GO:0071897">
    <property type="term" value="P:DNA biosynthetic process"/>
    <property type="evidence" value="ECO:0007669"/>
    <property type="project" value="UniProtKB-ARBA"/>
</dbReference>
<dbReference type="InterPro" id="IPR005162">
    <property type="entry name" value="Retrotrans_gag_dom"/>
</dbReference>
<evidence type="ECO:0000313" key="4">
    <source>
        <dbReference type="Proteomes" id="UP001458880"/>
    </source>
</evidence>
<dbReference type="SUPFAM" id="SSF57756">
    <property type="entry name" value="Retrovirus zinc finger-like domains"/>
    <property type="match status" value="1"/>
</dbReference>
<gene>
    <name evidence="3" type="ORF">QE152_g154</name>
</gene>
<dbReference type="Gene3D" id="3.10.10.10">
    <property type="entry name" value="HIV Type 1 Reverse Transcriptase, subunit A, domain 1"/>
    <property type="match status" value="1"/>
</dbReference>
<sequence length="506" mass="58704">MDTQQFQKFLEIEAQCRMWGLENKPDNVNFLNAKRELFLSCLKPDTYKELKITFANSDINFEQQTYKDISKKFLSLFQIKTTRFKALTNFWNCTREKHQTFENYANKLKEIAQYCGYEGEMLDRQLRDRFATGLNHKRLEIELKQKWPDLKTVIDNNEREVPFVQVFAVAQAREAAEKDYYDENDTNVHKIKTKNTYENKRKSRIFILNNKQCKRCGKFKHLNNSCAAFSHTCKECNKKGHFEKLCIKTGKAKIKQLSTANQSTTKSSSTDRRVHKMKSDDSDSEYEEIFKTSSTSRGKKINLLINNVNCTMDWDPGASHSIISSEMWEKIGKPFLTKPPKLKAKTISNETTKIKSVCSLGKIKNYKVKLHIKENAKPIHIPARPIKFGIQKNVEAELERLVKQGTISPVDPNKTPIEWATPTVNVPKKDGGIRICGDFRTTINPVLIAEKHPVPLFDQLRRQLGNGLTYSKIDSNMDTQQFQKFLEIQARQQEQITQILQQLIRS</sequence>
<dbReference type="Pfam" id="PF03732">
    <property type="entry name" value="Retrotrans_gag"/>
    <property type="match status" value="1"/>
</dbReference>
<dbReference type="EMBL" id="JASPKY010000001">
    <property type="protein sequence ID" value="KAK9759228.1"/>
    <property type="molecule type" value="Genomic_DNA"/>
</dbReference>